<dbReference type="RefSeq" id="WP_348789777.1">
    <property type="nucleotide sequence ID" value="NZ_CP157390.1"/>
</dbReference>
<dbReference type="AlphaFoldDB" id="A0AAU7GF63"/>
<dbReference type="PROSITE" id="PS50850">
    <property type="entry name" value="MFS"/>
    <property type="match status" value="1"/>
</dbReference>
<protein>
    <submittedName>
        <fullName evidence="8">MFS transporter</fullName>
    </submittedName>
</protein>
<dbReference type="InterPro" id="IPR011701">
    <property type="entry name" value="MFS"/>
</dbReference>
<feature type="transmembrane region" description="Helical" evidence="6">
    <location>
        <begin position="362"/>
        <end position="383"/>
    </location>
</feature>
<dbReference type="Gene3D" id="1.20.1720.10">
    <property type="entry name" value="Multidrug resistance protein D"/>
    <property type="match status" value="1"/>
</dbReference>
<organism evidence="8">
    <name type="scientific">Leifsonia sp. NPDC080035</name>
    <dbReference type="NCBI Taxonomy" id="3143936"/>
    <lineage>
        <taxon>Bacteria</taxon>
        <taxon>Bacillati</taxon>
        <taxon>Actinomycetota</taxon>
        <taxon>Actinomycetes</taxon>
        <taxon>Micrococcales</taxon>
        <taxon>Microbacteriaceae</taxon>
        <taxon>Leifsonia</taxon>
    </lineage>
</organism>
<sequence>MTATVTRHAPPPDRFDRRLLSPMMLGAILNPINSSIIAVALVPIATSLGAPASETAWLVSALYLATSIGQPLIGRLVDTFGPRRLFLAGALLTTIAGVVGVLAPNLGFLIAARVILGFGTCAGYPAAMYLIRSEAKRTGMRSPAGVLTALSVTTQTIAVVGPTLGGLLIQVGGWRATFAVNIPLGAAALVLGLLFLPKTTALDTERPPRGRLDLLGIALFAATLVALLLFLMDIRMTTLWLLALAALLGAGFALWELRRPDPFIDVRVFAGNIPLLVTYARSVLAATVSYCYLYGFTQWLEGGRGLSPSGAGLVLLPTFGVGIVVASVFGRRPEIRWKLLLGSLTQVVMAVLLLLVGDGAPVFALLGIAVVIGIPQGLVNLAIQNTLYYQADPERIGASAGLLRTFMYLGAMLASSATGAFFGQRADTPGLHELAWFMLAAAGLFLLITVFDRSLRRVDREATGGGASETR</sequence>
<dbReference type="GO" id="GO:0005886">
    <property type="term" value="C:plasma membrane"/>
    <property type="evidence" value="ECO:0007669"/>
    <property type="project" value="UniProtKB-SubCell"/>
</dbReference>
<comment type="subcellular location">
    <subcellularLocation>
        <location evidence="1">Cell membrane</location>
        <topology evidence="1">Multi-pass membrane protein</topology>
    </subcellularLocation>
</comment>
<evidence type="ECO:0000256" key="4">
    <source>
        <dbReference type="ARBA" id="ARBA00022989"/>
    </source>
</evidence>
<feature type="transmembrane region" description="Helical" evidence="6">
    <location>
        <begin position="56"/>
        <end position="73"/>
    </location>
</feature>
<proteinExistence type="predicted"/>
<name>A0AAU7GF63_9MICO</name>
<reference evidence="8" key="1">
    <citation type="submission" date="2024-05" db="EMBL/GenBank/DDBJ databases">
        <title>The Natural Products Discovery Center: Release of the First 8490 Sequenced Strains for Exploring Actinobacteria Biosynthetic Diversity.</title>
        <authorList>
            <person name="Kalkreuter E."/>
            <person name="Kautsar S.A."/>
            <person name="Yang D."/>
            <person name="Bader C.D."/>
            <person name="Teijaro C.N."/>
            <person name="Fluegel L."/>
            <person name="Davis C.M."/>
            <person name="Simpson J.R."/>
            <person name="Lauterbach L."/>
            <person name="Steele A.D."/>
            <person name="Gui C."/>
            <person name="Meng S."/>
            <person name="Li G."/>
            <person name="Viehrig K."/>
            <person name="Ye F."/>
            <person name="Su P."/>
            <person name="Kiefer A.F."/>
            <person name="Nichols A."/>
            <person name="Cepeda A.J."/>
            <person name="Yan W."/>
            <person name="Fan B."/>
            <person name="Jiang Y."/>
            <person name="Adhikari A."/>
            <person name="Zheng C.-J."/>
            <person name="Schuster L."/>
            <person name="Cowan T.M."/>
            <person name="Smanski M.J."/>
            <person name="Chevrette M.G."/>
            <person name="de Carvalho L.P.S."/>
            <person name="Shen B."/>
        </authorList>
    </citation>
    <scope>NUCLEOTIDE SEQUENCE</scope>
    <source>
        <strain evidence="8">NPDC080035</strain>
    </source>
</reference>
<evidence type="ECO:0000256" key="3">
    <source>
        <dbReference type="ARBA" id="ARBA00022692"/>
    </source>
</evidence>
<keyword evidence="4 6" id="KW-1133">Transmembrane helix</keyword>
<evidence type="ECO:0000313" key="8">
    <source>
        <dbReference type="EMBL" id="XBM49867.1"/>
    </source>
</evidence>
<evidence type="ECO:0000256" key="5">
    <source>
        <dbReference type="ARBA" id="ARBA00023136"/>
    </source>
</evidence>
<dbReference type="InterPro" id="IPR020846">
    <property type="entry name" value="MFS_dom"/>
</dbReference>
<dbReference type="PANTHER" id="PTHR42718">
    <property type="entry name" value="MAJOR FACILITATOR SUPERFAMILY MULTIDRUG TRANSPORTER MFSC"/>
    <property type="match status" value="1"/>
</dbReference>
<feature type="transmembrane region" description="Helical" evidence="6">
    <location>
        <begin position="110"/>
        <end position="131"/>
    </location>
</feature>
<dbReference type="Pfam" id="PF07690">
    <property type="entry name" value="MFS_1"/>
    <property type="match status" value="1"/>
</dbReference>
<feature type="transmembrane region" description="Helical" evidence="6">
    <location>
        <begin position="24"/>
        <end position="44"/>
    </location>
</feature>
<keyword evidence="2" id="KW-0813">Transport</keyword>
<feature type="transmembrane region" description="Helical" evidence="6">
    <location>
        <begin position="143"/>
        <end position="164"/>
    </location>
</feature>
<dbReference type="EMBL" id="CP157390">
    <property type="protein sequence ID" value="XBM49867.1"/>
    <property type="molecule type" value="Genomic_DNA"/>
</dbReference>
<feature type="transmembrane region" description="Helical" evidence="6">
    <location>
        <begin position="238"/>
        <end position="257"/>
    </location>
</feature>
<feature type="transmembrane region" description="Helical" evidence="6">
    <location>
        <begin position="310"/>
        <end position="330"/>
    </location>
</feature>
<feature type="transmembrane region" description="Helical" evidence="6">
    <location>
        <begin position="337"/>
        <end position="356"/>
    </location>
</feature>
<dbReference type="SUPFAM" id="SSF103473">
    <property type="entry name" value="MFS general substrate transporter"/>
    <property type="match status" value="1"/>
</dbReference>
<feature type="transmembrane region" description="Helical" evidence="6">
    <location>
        <begin position="403"/>
        <end position="422"/>
    </location>
</feature>
<dbReference type="Gene3D" id="1.20.1250.20">
    <property type="entry name" value="MFS general substrate transporter like domains"/>
    <property type="match status" value="1"/>
</dbReference>
<feature type="domain" description="Major facilitator superfamily (MFS) profile" evidence="7">
    <location>
        <begin position="19"/>
        <end position="457"/>
    </location>
</feature>
<evidence type="ECO:0000256" key="2">
    <source>
        <dbReference type="ARBA" id="ARBA00022448"/>
    </source>
</evidence>
<feature type="transmembrane region" description="Helical" evidence="6">
    <location>
        <begin position="269"/>
        <end position="290"/>
    </location>
</feature>
<dbReference type="GO" id="GO:0022857">
    <property type="term" value="F:transmembrane transporter activity"/>
    <property type="evidence" value="ECO:0007669"/>
    <property type="project" value="InterPro"/>
</dbReference>
<feature type="transmembrane region" description="Helical" evidence="6">
    <location>
        <begin position="434"/>
        <end position="451"/>
    </location>
</feature>
<gene>
    <name evidence="8" type="ORF">AAME72_08355</name>
</gene>
<keyword evidence="5 6" id="KW-0472">Membrane</keyword>
<dbReference type="InterPro" id="IPR036259">
    <property type="entry name" value="MFS_trans_sf"/>
</dbReference>
<feature type="transmembrane region" description="Helical" evidence="6">
    <location>
        <begin position="176"/>
        <end position="196"/>
    </location>
</feature>
<evidence type="ECO:0000259" key="7">
    <source>
        <dbReference type="PROSITE" id="PS50850"/>
    </source>
</evidence>
<keyword evidence="3 6" id="KW-0812">Transmembrane</keyword>
<evidence type="ECO:0000256" key="1">
    <source>
        <dbReference type="ARBA" id="ARBA00004651"/>
    </source>
</evidence>
<accession>A0AAU7GF63</accession>
<dbReference type="PANTHER" id="PTHR42718:SF9">
    <property type="entry name" value="MAJOR FACILITATOR SUPERFAMILY MULTIDRUG TRANSPORTER MFSC"/>
    <property type="match status" value="1"/>
</dbReference>
<feature type="transmembrane region" description="Helical" evidence="6">
    <location>
        <begin position="85"/>
        <end position="104"/>
    </location>
</feature>
<evidence type="ECO:0000256" key="6">
    <source>
        <dbReference type="SAM" id="Phobius"/>
    </source>
</evidence>
<feature type="transmembrane region" description="Helical" evidence="6">
    <location>
        <begin position="212"/>
        <end position="232"/>
    </location>
</feature>